<gene>
    <name evidence="2" type="ORF">CL6EHI_027520</name>
</gene>
<evidence type="ECO:0000256" key="1">
    <source>
        <dbReference type="SAM" id="MobiDB-lite"/>
    </source>
</evidence>
<sequence length="192" mass="22297">MKKEKKNKRKNLKKKRTKKLSVHSQMGNEIVKTLGKDTVKKLKQMGVLTSKGEFEKQVDQIPPIKRLWDPETGNKELVLPKGTLYELFCSYCLPFLFYKQTILVNRDLLMKHTDMVATKLEMIQSSMPKAVDTMRKLHVEMPKQLQLTMSSVETLKKRVEIMKENISKLEQFNEKLLKIIDPPSTTSSLSLM</sequence>
<name>A0A5K1VN59_ENTHI</name>
<dbReference type="VEuPathDB" id="AmoebaDB:EHI7A_083720"/>
<accession>A0A5K1VN59</accession>
<dbReference type="AlphaFoldDB" id="A0A5K1VN59"/>
<evidence type="ECO:0000313" key="3">
    <source>
        <dbReference type="Proteomes" id="UP000078387"/>
    </source>
</evidence>
<evidence type="ECO:0000313" key="2">
    <source>
        <dbReference type="EMBL" id="GAT95205.1"/>
    </source>
</evidence>
<organism evidence="2 3">
    <name type="scientific">Entamoeba histolytica</name>
    <dbReference type="NCBI Taxonomy" id="5759"/>
    <lineage>
        <taxon>Eukaryota</taxon>
        <taxon>Amoebozoa</taxon>
        <taxon>Evosea</taxon>
        <taxon>Archamoebae</taxon>
        <taxon>Mastigamoebida</taxon>
        <taxon>Entamoebidae</taxon>
        <taxon>Entamoeba</taxon>
    </lineage>
</organism>
<protein>
    <submittedName>
        <fullName evidence="2">Uncharacterized protein</fullName>
    </submittedName>
</protein>
<dbReference type="EMBL" id="BDEQ01000001">
    <property type="protein sequence ID" value="GAT95205.1"/>
    <property type="molecule type" value="Genomic_DNA"/>
</dbReference>
<dbReference type="OMA" id="MKHTSTV"/>
<dbReference type="Proteomes" id="UP000078387">
    <property type="component" value="Unassembled WGS sequence"/>
</dbReference>
<comment type="caution">
    <text evidence="2">The sequence shown here is derived from an EMBL/GenBank/DDBJ whole genome shotgun (WGS) entry which is preliminary data.</text>
</comment>
<feature type="region of interest" description="Disordered" evidence="1">
    <location>
        <begin position="1"/>
        <end position="23"/>
    </location>
</feature>
<dbReference type="VEuPathDB" id="AmoebaDB:EHI8A_085510"/>
<dbReference type="VEuPathDB" id="AmoebaDB:EHI5A_071750"/>
<dbReference type="VEuPathDB" id="AmoebaDB:EHI_027520"/>
<feature type="compositionally biased region" description="Basic residues" evidence="1">
    <location>
        <begin position="1"/>
        <end position="21"/>
    </location>
</feature>
<proteinExistence type="predicted"/>
<reference evidence="2 3" key="1">
    <citation type="submission" date="2016-05" db="EMBL/GenBank/DDBJ databases">
        <title>First whole genome sequencing of Entamoeba histolytica HM1:IMSS-clone-6.</title>
        <authorList>
            <person name="Mukherjee Avik.K."/>
            <person name="Izumyama S."/>
            <person name="Nakada-Tsukui K."/>
            <person name="Nozaki T."/>
        </authorList>
    </citation>
    <scope>NUCLEOTIDE SEQUENCE [LARGE SCALE GENOMIC DNA]</scope>
    <source>
        <strain evidence="2 3">HM1:IMSS clone 6</strain>
    </source>
</reference>
<dbReference type="VEuPathDB" id="AmoebaDB:KM1_143160"/>